<feature type="domain" description="Tyrosine specific protein phosphatases" evidence="2">
    <location>
        <begin position="439"/>
        <end position="481"/>
    </location>
</feature>
<evidence type="ECO:0000259" key="2">
    <source>
        <dbReference type="PROSITE" id="PS50056"/>
    </source>
</evidence>
<proteinExistence type="predicted"/>
<feature type="compositionally biased region" description="Basic residues" evidence="1">
    <location>
        <begin position="167"/>
        <end position="180"/>
    </location>
</feature>
<sequence length="670" mass="77910">MNSFLKGGITSFNTKNIEQSTIFGKKNATHMFPYSNKLKSSPTLSSSYYIHTQFPKPLKIQIKPQNFKANKNFTYLTHSLHNGDATDKNGVPISSHNPPEYITYDMLLSEVGIYLDDETVDDEKLKEDFRMSSKIIQDELKRKLWIIWYKIINGYDSYAEETYKKEKQKRQSQRTRHLRRLTQLSQASQSSHLSRRKTIGGIGSNPSSPTSPTPEDKIFFQYLSKQMEYYLKAADRVTKNRYGYTEHDDEVEFFRYANDHARIPIAKSYDIRMLLRQNMNDGNINVHNVVCKFKPENFPYPDPTGFNTIFQPINNLHIYGMQLPHQFNRELLLNSMIYLFHMKIYNIADLHGCSSGTNKLNNRINLGIGCNPYDRECEYLMWEAAKKLILAQPESKCNEMKPYAYMTQKDIDDLMLTSNELGYLNNGKYYDIKMEDMTAGFLWSWNEISKIKDTSKKENSIIVHCLAGAGRTGSVMLYLILRDIKNLLPPAERDSYDIEIKEKLSREHFGFSNFQEVITFFKAYFVNYNSNVENAKSELFKLGSKIMDSKTADLLLRKGVEKRVVKMILDQGLDVQTRGILVSKGVDDATIKLIVKQQTKSQAISSLLRQRLNRIFFFLAKEFDVKEFYTYGRATKQIVKLPDDEFSNPVKRTIDDWKTYDNNTVLSWIN</sequence>
<name>A0A6C0L7V4_9ZZZZ</name>
<dbReference type="PROSITE" id="PS00383">
    <property type="entry name" value="TYR_PHOSPHATASE_1"/>
    <property type="match status" value="1"/>
</dbReference>
<protein>
    <recommendedName>
        <fullName evidence="2">Tyrosine specific protein phosphatases domain-containing protein</fullName>
    </recommendedName>
</protein>
<feature type="region of interest" description="Disordered" evidence="1">
    <location>
        <begin position="167"/>
        <end position="215"/>
    </location>
</feature>
<dbReference type="Gene3D" id="3.90.190.10">
    <property type="entry name" value="Protein tyrosine phosphatase superfamily"/>
    <property type="match status" value="1"/>
</dbReference>
<accession>A0A6C0L7V4</accession>
<dbReference type="EMBL" id="MN740451">
    <property type="protein sequence ID" value="QHU27049.1"/>
    <property type="molecule type" value="Genomic_DNA"/>
</dbReference>
<feature type="compositionally biased region" description="Low complexity" evidence="1">
    <location>
        <begin position="181"/>
        <end position="192"/>
    </location>
</feature>
<reference evidence="3" key="1">
    <citation type="journal article" date="2020" name="Nature">
        <title>Giant virus diversity and host interactions through global metagenomics.</title>
        <authorList>
            <person name="Schulz F."/>
            <person name="Roux S."/>
            <person name="Paez-Espino D."/>
            <person name="Jungbluth S."/>
            <person name="Walsh D.A."/>
            <person name="Denef V.J."/>
            <person name="McMahon K.D."/>
            <person name="Konstantinidis K.T."/>
            <person name="Eloe-Fadrosh E.A."/>
            <person name="Kyrpides N.C."/>
            <person name="Woyke T."/>
        </authorList>
    </citation>
    <scope>NUCLEOTIDE SEQUENCE</scope>
    <source>
        <strain evidence="3">GVMAG-M-3300027763-16</strain>
    </source>
</reference>
<dbReference type="InterPro" id="IPR000387">
    <property type="entry name" value="Tyr_Pase_dom"/>
</dbReference>
<evidence type="ECO:0000256" key="1">
    <source>
        <dbReference type="SAM" id="MobiDB-lite"/>
    </source>
</evidence>
<organism evidence="3">
    <name type="scientific">viral metagenome</name>
    <dbReference type="NCBI Taxonomy" id="1070528"/>
    <lineage>
        <taxon>unclassified sequences</taxon>
        <taxon>metagenomes</taxon>
        <taxon>organismal metagenomes</taxon>
    </lineage>
</organism>
<dbReference type="AlphaFoldDB" id="A0A6C0L7V4"/>
<dbReference type="SUPFAM" id="SSF52799">
    <property type="entry name" value="(Phosphotyrosine protein) phosphatases II"/>
    <property type="match status" value="1"/>
</dbReference>
<dbReference type="PROSITE" id="PS50056">
    <property type="entry name" value="TYR_PHOSPHATASE_2"/>
    <property type="match status" value="1"/>
</dbReference>
<evidence type="ECO:0000313" key="3">
    <source>
        <dbReference type="EMBL" id="QHU27049.1"/>
    </source>
</evidence>
<dbReference type="InterPro" id="IPR029021">
    <property type="entry name" value="Prot-tyrosine_phosphatase-like"/>
</dbReference>
<dbReference type="InterPro" id="IPR016130">
    <property type="entry name" value="Tyr_Pase_AS"/>
</dbReference>